<gene>
    <name evidence="1" type="ORF">NLG97_g7198</name>
</gene>
<dbReference type="EMBL" id="JANAKD010001067">
    <property type="protein sequence ID" value="KAJ3483883.1"/>
    <property type="molecule type" value="Genomic_DNA"/>
</dbReference>
<evidence type="ECO:0000313" key="1">
    <source>
        <dbReference type="EMBL" id="KAJ3483883.1"/>
    </source>
</evidence>
<name>A0ACC1QPU2_9HYPO</name>
<accession>A0ACC1QPU2</accession>
<evidence type="ECO:0000313" key="2">
    <source>
        <dbReference type="Proteomes" id="UP001148737"/>
    </source>
</evidence>
<proteinExistence type="predicted"/>
<reference evidence="1" key="1">
    <citation type="submission" date="2022-07" db="EMBL/GenBank/DDBJ databases">
        <title>Genome Sequence of Lecanicillium saksenae.</title>
        <authorList>
            <person name="Buettner E."/>
        </authorList>
    </citation>
    <scope>NUCLEOTIDE SEQUENCE</scope>
    <source>
        <strain evidence="1">VT-O1</strain>
    </source>
</reference>
<keyword evidence="2" id="KW-1185">Reference proteome</keyword>
<dbReference type="Proteomes" id="UP001148737">
    <property type="component" value="Unassembled WGS sequence"/>
</dbReference>
<organism evidence="1 2">
    <name type="scientific">Lecanicillium saksenae</name>
    <dbReference type="NCBI Taxonomy" id="468837"/>
    <lineage>
        <taxon>Eukaryota</taxon>
        <taxon>Fungi</taxon>
        <taxon>Dikarya</taxon>
        <taxon>Ascomycota</taxon>
        <taxon>Pezizomycotina</taxon>
        <taxon>Sordariomycetes</taxon>
        <taxon>Hypocreomycetidae</taxon>
        <taxon>Hypocreales</taxon>
        <taxon>Cordycipitaceae</taxon>
        <taxon>Lecanicillium</taxon>
    </lineage>
</organism>
<comment type="caution">
    <text evidence="1">The sequence shown here is derived from an EMBL/GenBank/DDBJ whole genome shotgun (WGS) entry which is preliminary data.</text>
</comment>
<protein>
    <submittedName>
        <fullName evidence="1">Uncharacterized protein</fullName>
    </submittedName>
</protein>
<sequence length="114" mass="11521">MERLEVERRRSLVEVRCRWMANDAIVEDWRPTAAAAAASGTEQNASGGEAAAGAGGEAAAADGGGGAAVVDDGAAGGGTDSEEDTAAAAGIGVERNVAMERRWKKSFVCESGHT</sequence>